<proteinExistence type="predicted"/>
<name>A0A9N9QAP3_9CUCU</name>
<evidence type="ECO:0000313" key="4">
    <source>
        <dbReference type="Proteomes" id="UP001152799"/>
    </source>
</evidence>
<accession>A0A9N9QAP3</accession>
<evidence type="ECO:0000256" key="1">
    <source>
        <dbReference type="PROSITE-ProRule" id="PRU00325"/>
    </source>
</evidence>
<reference evidence="3" key="1">
    <citation type="submission" date="2022-01" db="EMBL/GenBank/DDBJ databases">
        <authorList>
            <person name="King R."/>
        </authorList>
    </citation>
    <scope>NUCLEOTIDE SEQUENCE</scope>
</reference>
<protein>
    <recommendedName>
        <fullName evidence="2">SWIM-type domain-containing protein</fullName>
    </recommendedName>
</protein>
<dbReference type="AlphaFoldDB" id="A0A9N9QAP3"/>
<gene>
    <name evidence="3" type="ORF">CEUTPL_LOCUS3230</name>
</gene>
<organism evidence="3 4">
    <name type="scientific">Ceutorhynchus assimilis</name>
    <name type="common">cabbage seed weevil</name>
    <dbReference type="NCBI Taxonomy" id="467358"/>
    <lineage>
        <taxon>Eukaryota</taxon>
        <taxon>Metazoa</taxon>
        <taxon>Ecdysozoa</taxon>
        <taxon>Arthropoda</taxon>
        <taxon>Hexapoda</taxon>
        <taxon>Insecta</taxon>
        <taxon>Pterygota</taxon>
        <taxon>Neoptera</taxon>
        <taxon>Endopterygota</taxon>
        <taxon>Coleoptera</taxon>
        <taxon>Polyphaga</taxon>
        <taxon>Cucujiformia</taxon>
        <taxon>Curculionidae</taxon>
        <taxon>Ceutorhynchinae</taxon>
        <taxon>Ceutorhynchus</taxon>
    </lineage>
</organism>
<evidence type="ECO:0000259" key="2">
    <source>
        <dbReference type="PROSITE" id="PS50966"/>
    </source>
</evidence>
<dbReference type="GO" id="GO:0008270">
    <property type="term" value="F:zinc ion binding"/>
    <property type="evidence" value="ECO:0007669"/>
    <property type="project" value="UniProtKB-KW"/>
</dbReference>
<dbReference type="EMBL" id="OU892287">
    <property type="protein sequence ID" value="CAG9762551.1"/>
    <property type="molecule type" value="Genomic_DNA"/>
</dbReference>
<keyword evidence="4" id="KW-1185">Reference proteome</keyword>
<dbReference type="OrthoDB" id="6475992at2759"/>
<keyword evidence="1" id="KW-0862">Zinc</keyword>
<feature type="domain" description="SWIM-type" evidence="2">
    <location>
        <begin position="70"/>
        <end position="107"/>
    </location>
</feature>
<dbReference type="PROSITE" id="PS50966">
    <property type="entry name" value="ZF_SWIM"/>
    <property type="match status" value="1"/>
</dbReference>
<dbReference type="Proteomes" id="UP001152799">
    <property type="component" value="Chromosome 11"/>
</dbReference>
<keyword evidence="1" id="KW-0479">Metal-binding</keyword>
<keyword evidence="1" id="KW-0863">Zinc-finger</keyword>
<dbReference type="InterPro" id="IPR007527">
    <property type="entry name" value="Znf_SWIM"/>
</dbReference>
<sequence>MWGKDLSAFRKFNFGVALLFFESHGYKKRQEDRGFKFFKEGYIHEVMTQALSIKAQCYRSMKKHLPPHKLHITLFENGENIRETHCSCGVGNSESCHHVVTLAYFMHEHVYSGLTVITEDVSCTSKPMECNKRRGKKIEPEQIGSSIFYNPNNVNREKDPIKSTFRIPFKNLQLMDVKNSDVENLKQVICGCGNGNYNCLFPTFGDNAQDSIEVLDGITRASRNSVLGQRNFRKDDIMSDEPREELPITLPVHCSEIENILISVPNIQF</sequence>
<evidence type="ECO:0000313" key="3">
    <source>
        <dbReference type="EMBL" id="CAG9762551.1"/>
    </source>
</evidence>